<dbReference type="InterPro" id="IPR008699">
    <property type="entry name" value="NDUFB8"/>
</dbReference>
<evidence type="ECO:0000313" key="2">
    <source>
        <dbReference type="Proteomes" id="UP000747542"/>
    </source>
</evidence>
<accession>A0A8J5J6L5</accession>
<organism evidence="1 2">
    <name type="scientific">Homarus americanus</name>
    <name type="common">American lobster</name>
    <dbReference type="NCBI Taxonomy" id="6706"/>
    <lineage>
        <taxon>Eukaryota</taxon>
        <taxon>Metazoa</taxon>
        <taxon>Ecdysozoa</taxon>
        <taxon>Arthropoda</taxon>
        <taxon>Crustacea</taxon>
        <taxon>Multicrustacea</taxon>
        <taxon>Malacostraca</taxon>
        <taxon>Eumalacostraca</taxon>
        <taxon>Eucarida</taxon>
        <taxon>Decapoda</taxon>
        <taxon>Pleocyemata</taxon>
        <taxon>Astacidea</taxon>
        <taxon>Nephropoidea</taxon>
        <taxon>Nephropidae</taxon>
        <taxon>Homarus</taxon>
    </lineage>
</organism>
<sequence length="146" mass="16223">SPANMAALTRCLLKTKPLGSLTGVQLTRAAGKERAAAARKYGLRPEEYKPYPDDGLGYGDYPDVPLVSAESRDPYGNWDYPEHRRNFGEPIHADFEMYGLDRVNASQKLRFSPRQQALTFFAVMAGCPNNTLKKVSSTTHLSQLSE</sequence>
<dbReference type="Proteomes" id="UP000747542">
    <property type="component" value="Unassembled WGS sequence"/>
</dbReference>
<dbReference type="AlphaFoldDB" id="A0A8J5J6L5"/>
<dbReference type="Pfam" id="PF05821">
    <property type="entry name" value="NDUF_B8"/>
    <property type="match status" value="1"/>
</dbReference>
<proteinExistence type="predicted"/>
<comment type="caution">
    <text evidence="1">The sequence shown here is derived from an EMBL/GenBank/DDBJ whole genome shotgun (WGS) entry which is preliminary data.</text>
</comment>
<gene>
    <name evidence="1" type="primary">NDUFB8-L</name>
    <name evidence="1" type="ORF">Hamer_G019507</name>
</gene>
<dbReference type="GO" id="GO:0005739">
    <property type="term" value="C:mitochondrion"/>
    <property type="evidence" value="ECO:0007669"/>
    <property type="project" value="InterPro"/>
</dbReference>
<evidence type="ECO:0000313" key="1">
    <source>
        <dbReference type="EMBL" id="KAG7153451.1"/>
    </source>
</evidence>
<dbReference type="PANTHER" id="PTHR12840">
    <property type="entry name" value="NADH-UBIQUINONE OXIDOREDUCTASE ASHI SUBUNIT"/>
    <property type="match status" value="1"/>
</dbReference>
<name>A0A8J5J6L5_HOMAM</name>
<keyword evidence="2" id="KW-1185">Reference proteome</keyword>
<feature type="non-terminal residue" evidence="1">
    <location>
        <position position="146"/>
    </location>
</feature>
<dbReference type="EMBL" id="JAHLQT010046868">
    <property type="protein sequence ID" value="KAG7153451.1"/>
    <property type="molecule type" value="Genomic_DNA"/>
</dbReference>
<reference evidence="1" key="1">
    <citation type="journal article" date="2021" name="Sci. Adv.">
        <title>The American lobster genome reveals insights on longevity, neural, and immune adaptations.</title>
        <authorList>
            <person name="Polinski J.M."/>
            <person name="Zimin A.V."/>
            <person name="Clark K.F."/>
            <person name="Kohn A.B."/>
            <person name="Sadowski N."/>
            <person name="Timp W."/>
            <person name="Ptitsyn A."/>
            <person name="Khanna P."/>
            <person name="Romanova D.Y."/>
            <person name="Williams P."/>
            <person name="Greenwood S.J."/>
            <person name="Moroz L.L."/>
            <person name="Walt D.R."/>
            <person name="Bodnar A.G."/>
        </authorList>
    </citation>
    <scope>NUCLEOTIDE SEQUENCE</scope>
    <source>
        <strain evidence="1">GMGI-L3</strain>
    </source>
</reference>
<protein>
    <submittedName>
        <fullName evidence="1">NADH dehydrogenase [ubiquinone] 1 beta subcomplex subunit 8-like</fullName>
    </submittedName>
</protein>
<dbReference type="PANTHER" id="PTHR12840:SF1">
    <property type="entry name" value="NADH DEHYDROGENASE [UBIQUINONE] 1 BETA SUBCOMPLEX SUBUNIT 8, MITOCHONDRIAL"/>
    <property type="match status" value="1"/>
</dbReference>